<dbReference type="AlphaFoldDB" id="A0AAE0XSW6"/>
<evidence type="ECO:0000256" key="1">
    <source>
        <dbReference type="SAM" id="MobiDB-lite"/>
    </source>
</evidence>
<organism evidence="2 3">
    <name type="scientific">Elysia crispata</name>
    <name type="common">lettuce slug</name>
    <dbReference type="NCBI Taxonomy" id="231223"/>
    <lineage>
        <taxon>Eukaryota</taxon>
        <taxon>Metazoa</taxon>
        <taxon>Spiralia</taxon>
        <taxon>Lophotrochozoa</taxon>
        <taxon>Mollusca</taxon>
        <taxon>Gastropoda</taxon>
        <taxon>Heterobranchia</taxon>
        <taxon>Euthyneura</taxon>
        <taxon>Panpulmonata</taxon>
        <taxon>Sacoglossa</taxon>
        <taxon>Placobranchoidea</taxon>
        <taxon>Plakobranchidae</taxon>
        <taxon>Elysia</taxon>
    </lineage>
</organism>
<dbReference type="EMBL" id="JAWDGP010007676">
    <property type="protein sequence ID" value="KAK3709055.1"/>
    <property type="molecule type" value="Genomic_DNA"/>
</dbReference>
<name>A0AAE0XSW6_9GAST</name>
<protein>
    <submittedName>
        <fullName evidence="2">Uncharacterized protein</fullName>
    </submittedName>
</protein>
<keyword evidence="3" id="KW-1185">Reference proteome</keyword>
<proteinExistence type="predicted"/>
<gene>
    <name evidence="2" type="ORF">RRG08_055216</name>
</gene>
<evidence type="ECO:0000313" key="2">
    <source>
        <dbReference type="EMBL" id="KAK3709055.1"/>
    </source>
</evidence>
<feature type="compositionally biased region" description="Basic and acidic residues" evidence="1">
    <location>
        <begin position="84"/>
        <end position="108"/>
    </location>
</feature>
<sequence length="128" mass="14795">MWRKIYHRKRQAKIHSTKMGCLNDSEESTAAHCPGNINSSTTEQVNGRALLSTNNIVYHNTTYLQSYTSSQNNLQRSKLQQAEENLKKTDNQRLKENKMGCRNLRDEEIFSTEQSRIQEEPNPNPSPN</sequence>
<comment type="caution">
    <text evidence="2">The sequence shown here is derived from an EMBL/GenBank/DDBJ whole genome shotgun (WGS) entry which is preliminary data.</text>
</comment>
<dbReference type="Proteomes" id="UP001283361">
    <property type="component" value="Unassembled WGS sequence"/>
</dbReference>
<evidence type="ECO:0000313" key="3">
    <source>
        <dbReference type="Proteomes" id="UP001283361"/>
    </source>
</evidence>
<feature type="region of interest" description="Disordered" evidence="1">
    <location>
        <begin position="84"/>
        <end position="128"/>
    </location>
</feature>
<accession>A0AAE0XSW6</accession>
<reference evidence="2" key="1">
    <citation type="journal article" date="2023" name="G3 (Bethesda)">
        <title>A reference genome for the long-term kleptoplast-retaining sea slug Elysia crispata morphotype clarki.</title>
        <authorList>
            <person name="Eastman K.E."/>
            <person name="Pendleton A.L."/>
            <person name="Shaikh M.A."/>
            <person name="Suttiyut T."/>
            <person name="Ogas R."/>
            <person name="Tomko P."/>
            <person name="Gavelis G."/>
            <person name="Widhalm J.R."/>
            <person name="Wisecaver J.H."/>
        </authorList>
    </citation>
    <scope>NUCLEOTIDE SEQUENCE</scope>
    <source>
        <strain evidence="2">ECLA1</strain>
    </source>
</reference>